<organism evidence="2">
    <name type="scientific">Trichuris suis</name>
    <name type="common">pig whipworm</name>
    <dbReference type="NCBI Taxonomy" id="68888"/>
    <lineage>
        <taxon>Eukaryota</taxon>
        <taxon>Metazoa</taxon>
        <taxon>Ecdysozoa</taxon>
        <taxon>Nematoda</taxon>
        <taxon>Enoplea</taxon>
        <taxon>Dorylaimia</taxon>
        <taxon>Trichinellida</taxon>
        <taxon>Trichuridae</taxon>
        <taxon>Trichuris</taxon>
    </lineage>
</organism>
<feature type="region of interest" description="Disordered" evidence="1">
    <location>
        <begin position="43"/>
        <end position="64"/>
    </location>
</feature>
<gene>
    <name evidence="2" type="ORF">M514_07788</name>
</gene>
<name>A0A085MUJ6_9BILA</name>
<dbReference type="EMBL" id="KL367644">
    <property type="protein sequence ID" value="KFD60892.1"/>
    <property type="molecule type" value="Genomic_DNA"/>
</dbReference>
<protein>
    <submittedName>
        <fullName evidence="2">Uncharacterized protein</fullName>
    </submittedName>
</protein>
<proteinExistence type="predicted"/>
<dbReference type="Proteomes" id="UP000030758">
    <property type="component" value="Unassembled WGS sequence"/>
</dbReference>
<accession>A0A085MUJ6</accession>
<evidence type="ECO:0000256" key="1">
    <source>
        <dbReference type="SAM" id="MobiDB-lite"/>
    </source>
</evidence>
<dbReference type="AlphaFoldDB" id="A0A085MUJ6"/>
<reference evidence="2" key="1">
    <citation type="journal article" date="2014" name="Nat. Genet.">
        <title>Genome and transcriptome of the porcine whipworm Trichuris suis.</title>
        <authorList>
            <person name="Jex A.R."/>
            <person name="Nejsum P."/>
            <person name="Schwarz E.M."/>
            <person name="Hu L."/>
            <person name="Young N.D."/>
            <person name="Hall R.S."/>
            <person name="Korhonen P.K."/>
            <person name="Liao S."/>
            <person name="Thamsborg S."/>
            <person name="Xia J."/>
            <person name="Xu P."/>
            <person name="Wang S."/>
            <person name="Scheerlinck J.P."/>
            <person name="Hofmann A."/>
            <person name="Sternberg P.W."/>
            <person name="Wang J."/>
            <person name="Gasser R.B."/>
        </authorList>
    </citation>
    <scope>NUCLEOTIDE SEQUENCE [LARGE SCALE GENOMIC DNA]</scope>
    <source>
        <strain evidence="2">DCEP-RM93F</strain>
    </source>
</reference>
<evidence type="ECO:0000313" key="2">
    <source>
        <dbReference type="EMBL" id="KFD60892.1"/>
    </source>
</evidence>
<sequence>MSPLCGRSNGHSLYRLTDEAGRTLDGSRLELTADVPANVGRVQEPANSKTSPVVDNVTLMTGHG</sequence>